<protein>
    <recommendedName>
        <fullName evidence="2">Serine protease</fullName>
    </recommendedName>
</protein>
<feature type="non-terminal residue" evidence="1">
    <location>
        <position position="1"/>
    </location>
</feature>
<gene>
    <name evidence="1" type="ORF">S03H2_26236</name>
</gene>
<proteinExistence type="predicted"/>
<evidence type="ECO:0008006" key="2">
    <source>
        <dbReference type="Google" id="ProtNLM"/>
    </source>
</evidence>
<dbReference type="EMBL" id="BARU01015127">
    <property type="protein sequence ID" value="GAH40527.1"/>
    <property type="molecule type" value="Genomic_DNA"/>
</dbReference>
<reference evidence="1" key="1">
    <citation type="journal article" date="2014" name="Front. Microbiol.">
        <title>High frequency of phylogenetically diverse reductive dehalogenase-homologous genes in deep subseafloor sedimentary metagenomes.</title>
        <authorList>
            <person name="Kawai M."/>
            <person name="Futagami T."/>
            <person name="Toyoda A."/>
            <person name="Takaki Y."/>
            <person name="Nishi S."/>
            <person name="Hori S."/>
            <person name="Arai W."/>
            <person name="Tsubouchi T."/>
            <person name="Morono Y."/>
            <person name="Uchiyama I."/>
            <person name="Ito T."/>
            <person name="Fujiyama A."/>
            <person name="Inagaki F."/>
            <person name="Takami H."/>
        </authorList>
    </citation>
    <scope>NUCLEOTIDE SEQUENCE</scope>
    <source>
        <strain evidence="1">Expedition CK06-06</strain>
    </source>
</reference>
<comment type="caution">
    <text evidence="1">The sequence shown here is derived from an EMBL/GenBank/DDBJ whole genome shotgun (WGS) entry which is preliminary data.</text>
</comment>
<name>X1F6I9_9ZZZZ</name>
<feature type="non-terminal residue" evidence="1">
    <location>
        <position position="120"/>
    </location>
</feature>
<evidence type="ECO:0000313" key="1">
    <source>
        <dbReference type="EMBL" id="GAH40527.1"/>
    </source>
</evidence>
<accession>X1F6I9</accession>
<organism evidence="1">
    <name type="scientific">marine sediment metagenome</name>
    <dbReference type="NCBI Taxonomy" id="412755"/>
    <lineage>
        <taxon>unclassified sequences</taxon>
        <taxon>metagenomes</taxon>
        <taxon>ecological metagenomes</taxon>
    </lineage>
</organism>
<sequence>HPEAAPDVARYLDLRLEHGPGARPLLLHVTAELLRDHPAPVRAALLPVFATPGTHLSQPLRHELLDAALETERDADVLAALLAAAARAAPTQHPLLTRDLVHRLALLMTRTPEGAVRFDR</sequence>
<dbReference type="AlphaFoldDB" id="X1F6I9"/>